<evidence type="ECO:0000256" key="8">
    <source>
        <dbReference type="SAM" id="Phobius"/>
    </source>
</evidence>
<evidence type="ECO:0000313" key="10">
    <source>
        <dbReference type="EMBL" id="ORY47878.1"/>
    </source>
</evidence>
<dbReference type="InterPro" id="IPR001905">
    <property type="entry name" value="Ammonium_transpt"/>
</dbReference>
<comment type="subcellular location">
    <subcellularLocation>
        <location evidence="1">Membrane</location>
        <topology evidence="1">Multi-pass membrane protein</topology>
    </subcellularLocation>
</comment>
<gene>
    <name evidence="10" type="ORF">BCR33DRAFT_848562</name>
</gene>
<dbReference type="SUPFAM" id="SSF111352">
    <property type="entry name" value="Ammonium transporter"/>
    <property type="match status" value="1"/>
</dbReference>
<evidence type="ECO:0000256" key="6">
    <source>
        <dbReference type="ARBA" id="ARBA00023136"/>
    </source>
</evidence>
<name>A0A1Y2CLH4_9FUNG</name>
<keyword evidence="11" id="KW-1185">Reference proteome</keyword>
<keyword evidence="5 8" id="KW-1133">Transmembrane helix</keyword>
<feature type="transmembrane region" description="Helical" evidence="8">
    <location>
        <begin position="206"/>
        <end position="227"/>
    </location>
</feature>
<dbReference type="Proteomes" id="UP000193642">
    <property type="component" value="Unassembled WGS sequence"/>
</dbReference>
<feature type="transmembrane region" description="Helical" evidence="8">
    <location>
        <begin position="20"/>
        <end position="41"/>
    </location>
</feature>
<keyword evidence="6 8" id="KW-0472">Membrane</keyword>
<accession>A0A1Y2CLH4</accession>
<evidence type="ECO:0000256" key="2">
    <source>
        <dbReference type="ARBA" id="ARBA00005887"/>
    </source>
</evidence>
<proteinExistence type="inferred from homology"/>
<dbReference type="PANTHER" id="PTHR43029">
    <property type="entry name" value="AMMONIUM TRANSPORTER MEP2"/>
    <property type="match status" value="1"/>
</dbReference>
<evidence type="ECO:0000256" key="5">
    <source>
        <dbReference type="ARBA" id="ARBA00022989"/>
    </source>
</evidence>
<comment type="similarity">
    <text evidence="2">Belongs to the ammonia transporter channel (TC 1.A.11.2) family.</text>
</comment>
<protein>
    <submittedName>
        <fullName evidence="10">Rh-like protein/ammonium transporter</fullName>
    </submittedName>
</protein>
<dbReference type="InterPro" id="IPR029020">
    <property type="entry name" value="Ammonium/urea_transptr"/>
</dbReference>
<reference evidence="10 11" key="1">
    <citation type="submission" date="2016-07" db="EMBL/GenBank/DDBJ databases">
        <title>Pervasive Adenine N6-methylation of Active Genes in Fungi.</title>
        <authorList>
            <consortium name="DOE Joint Genome Institute"/>
            <person name="Mondo S.J."/>
            <person name="Dannebaum R.O."/>
            <person name="Kuo R.C."/>
            <person name="Labutti K."/>
            <person name="Haridas S."/>
            <person name="Kuo A."/>
            <person name="Salamov A."/>
            <person name="Ahrendt S.R."/>
            <person name="Lipzen A."/>
            <person name="Sullivan W."/>
            <person name="Andreopoulos W.B."/>
            <person name="Clum A."/>
            <person name="Lindquist E."/>
            <person name="Daum C."/>
            <person name="Ramamoorthy G.K."/>
            <person name="Gryganskyi A."/>
            <person name="Culley D."/>
            <person name="Magnuson J.K."/>
            <person name="James T.Y."/>
            <person name="O'Malley M.A."/>
            <person name="Stajich J.E."/>
            <person name="Spatafora J.W."/>
            <person name="Visel A."/>
            <person name="Grigoriev I.V."/>
        </authorList>
    </citation>
    <scope>NUCLEOTIDE SEQUENCE [LARGE SCALE GENOMIC DNA]</scope>
    <source>
        <strain evidence="10 11">JEL800</strain>
    </source>
</reference>
<dbReference type="EMBL" id="MCGO01000013">
    <property type="protein sequence ID" value="ORY47878.1"/>
    <property type="molecule type" value="Genomic_DNA"/>
</dbReference>
<feature type="domain" description="Ammonium transporter AmtB-like" evidence="9">
    <location>
        <begin position="11"/>
        <end position="337"/>
    </location>
</feature>
<evidence type="ECO:0000256" key="3">
    <source>
        <dbReference type="ARBA" id="ARBA00022448"/>
    </source>
</evidence>
<comment type="caution">
    <text evidence="10">The sequence shown here is derived from an EMBL/GenBank/DDBJ whole genome shotgun (WGS) entry which is preliminary data.</text>
</comment>
<dbReference type="Gene3D" id="1.10.3430.10">
    <property type="entry name" value="Ammonium transporter AmtB like domains"/>
    <property type="match status" value="1"/>
</dbReference>
<evidence type="ECO:0000313" key="11">
    <source>
        <dbReference type="Proteomes" id="UP000193642"/>
    </source>
</evidence>
<dbReference type="Pfam" id="PF00909">
    <property type="entry name" value="Ammonium_transp"/>
    <property type="match status" value="1"/>
</dbReference>
<dbReference type="GO" id="GO:0005886">
    <property type="term" value="C:plasma membrane"/>
    <property type="evidence" value="ECO:0007669"/>
    <property type="project" value="TreeGrafter"/>
</dbReference>
<dbReference type="STRING" id="329046.A0A1Y2CLH4"/>
<feature type="transmembrane region" description="Helical" evidence="8">
    <location>
        <begin position="53"/>
        <end position="71"/>
    </location>
</feature>
<evidence type="ECO:0000259" key="9">
    <source>
        <dbReference type="Pfam" id="PF00909"/>
    </source>
</evidence>
<dbReference type="InterPro" id="IPR024041">
    <property type="entry name" value="NH4_transpt_AmtB-like_dom"/>
</dbReference>
<evidence type="ECO:0000256" key="1">
    <source>
        <dbReference type="ARBA" id="ARBA00004141"/>
    </source>
</evidence>
<keyword evidence="4 8" id="KW-0812">Transmembrane</keyword>
<feature type="transmembrane region" description="Helical" evidence="8">
    <location>
        <begin position="127"/>
        <end position="150"/>
    </location>
</feature>
<keyword evidence="7" id="KW-0924">Ammonia transport</keyword>
<dbReference type="OrthoDB" id="534912at2759"/>
<feature type="transmembrane region" description="Helical" evidence="8">
    <location>
        <begin position="156"/>
        <end position="175"/>
    </location>
</feature>
<evidence type="ECO:0000256" key="7">
    <source>
        <dbReference type="ARBA" id="ARBA00023177"/>
    </source>
</evidence>
<dbReference type="GO" id="GO:0008519">
    <property type="term" value="F:ammonium channel activity"/>
    <property type="evidence" value="ECO:0007669"/>
    <property type="project" value="InterPro"/>
</dbReference>
<keyword evidence="3" id="KW-0813">Transport</keyword>
<feature type="transmembrane region" description="Helical" evidence="8">
    <location>
        <begin position="182"/>
        <end position="200"/>
    </location>
</feature>
<feature type="transmembrane region" description="Helical" evidence="8">
    <location>
        <begin position="83"/>
        <end position="106"/>
    </location>
</feature>
<dbReference type="AlphaFoldDB" id="A0A1Y2CLH4"/>
<organism evidence="10 11">
    <name type="scientific">Rhizoclosmatium globosum</name>
    <dbReference type="NCBI Taxonomy" id="329046"/>
    <lineage>
        <taxon>Eukaryota</taxon>
        <taxon>Fungi</taxon>
        <taxon>Fungi incertae sedis</taxon>
        <taxon>Chytridiomycota</taxon>
        <taxon>Chytridiomycota incertae sedis</taxon>
        <taxon>Chytridiomycetes</taxon>
        <taxon>Chytridiales</taxon>
        <taxon>Chytriomycetaceae</taxon>
        <taxon>Rhizoclosmatium</taxon>
    </lineage>
</organism>
<feature type="transmembrane region" description="Helical" evidence="8">
    <location>
        <begin position="239"/>
        <end position="260"/>
    </location>
</feature>
<dbReference type="PANTHER" id="PTHR43029:SF10">
    <property type="entry name" value="AMMONIUM TRANSPORTER MEP2"/>
    <property type="match status" value="1"/>
</dbReference>
<evidence type="ECO:0000256" key="4">
    <source>
        <dbReference type="ARBA" id="ARBA00022692"/>
    </source>
</evidence>
<sequence>MPPLLNTMETQNKMASTIPNSLYAMYQMMFAAITPGLFIGATAGRMRMLPTMVFVFLWSIIVYCPVCYWVWSSNGWLHNMSVMDYAGGSVVHVTSGATALVLAYRLGQRSDYEKHIKGGYVNHNPTFVYLGTALLWFGWMGFNGGSSLAANNRGVGAAYASNLAACIGGLIWMMLDIYVNGKGFSAIGFCTGAIAGLATITPGSGFVAPGFGLVYGIIAAFACFYSIRIMHWLKVDDSLDVTAVHGVGGALGMILTGVFAQYSVTNVNATGSTAGWLDHVWIQVPVNFVPLLRLDFGAHFGHCTHLFMDGVLQFKLRCSLDAEQTGLDLADIGEKAYPFMDTQVHKSEITSGYKPLSSGILWRWTTLGTHPQQLRFHQRKGTNQKSSDLCSFFILAIYDER</sequence>